<keyword evidence="7" id="KW-1185">Reference proteome</keyword>
<feature type="domain" description="Peptidase M28" evidence="5">
    <location>
        <begin position="122"/>
        <end position="354"/>
    </location>
</feature>
<comment type="caution">
    <text evidence="6">The sequence shown here is derived from an EMBL/GenBank/DDBJ whole genome shotgun (WGS) entry which is preliminary data.</text>
</comment>
<keyword evidence="3" id="KW-0862">Zinc</keyword>
<dbReference type="InterPro" id="IPR007484">
    <property type="entry name" value="Peptidase_M28"/>
</dbReference>
<feature type="compositionally biased region" description="Pro residues" evidence="4">
    <location>
        <begin position="493"/>
        <end position="504"/>
    </location>
</feature>
<proteinExistence type="inferred from homology"/>
<dbReference type="GO" id="GO:0006508">
    <property type="term" value="P:proteolysis"/>
    <property type="evidence" value="ECO:0007669"/>
    <property type="project" value="UniProtKB-KW"/>
</dbReference>
<keyword evidence="3" id="KW-0378">Hydrolase</keyword>
<dbReference type="Gene3D" id="3.40.630.10">
    <property type="entry name" value="Zn peptidases"/>
    <property type="match status" value="1"/>
</dbReference>
<keyword evidence="3" id="KW-0645">Protease</keyword>
<dbReference type="Pfam" id="PF04389">
    <property type="entry name" value="Peptidase_M28"/>
    <property type="match status" value="1"/>
</dbReference>
<dbReference type="EC" id="3.4.-.-" evidence="3"/>
<keyword evidence="1" id="KW-0808">Transferase</keyword>
<reference evidence="6 7" key="1">
    <citation type="submission" date="2021-02" db="EMBL/GenBank/DDBJ databases">
        <title>Genome assembly of Pseudopithomyces chartarum.</title>
        <authorList>
            <person name="Jauregui R."/>
            <person name="Singh J."/>
            <person name="Voisey C."/>
        </authorList>
    </citation>
    <scope>NUCLEOTIDE SEQUENCE [LARGE SCALE GENOMIC DNA]</scope>
    <source>
        <strain evidence="6 7">AGR01</strain>
    </source>
</reference>
<evidence type="ECO:0000259" key="5">
    <source>
        <dbReference type="Pfam" id="PF04389"/>
    </source>
</evidence>
<evidence type="ECO:0000313" key="6">
    <source>
        <dbReference type="EMBL" id="KAK3203299.1"/>
    </source>
</evidence>
<evidence type="ECO:0000313" key="7">
    <source>
        <dbReference type="Proteomes" id="UP001280581"/>
    </source>
</evidence>
<dbReference type="AlphaFoldDB" id="A0AAN6RDN0"/>
<evidence type="ECO:0000256" key="1">
    <source>
        <dbReference type="ARBA" id="ARBA00022679"/>
    </source>
</evidence>
<keyword evidence="3" id="KW-0479">Metal-binding</keyword>
<feature type="chain" id="PRO_5042668576" description="Peptide hydrolase" evidence="3">
    <location>
        <begin position="27"/>
        <end position="504"/>
    </location>
</feature>
<evidence type="ECO:0000256" key="4">
    <source>
        <dbReference type="SAM" id="MobiDB-lite"/>
    </source>
</evidence>
<feature type="signal peptide" evidence="3">
    <location>
        <begin position="1"/>
        <end position="26"/>
    </location>
</feature>
<dbReference type="InterPro" id="IPR037457">
    <property type="entry name" value="M28_QC"/>
</dbReference>
<name>A0AAN6RDN0_9PLEO</name>
<keyword evidence="2" id="KW-0012">Acyltransferase</keyword>
<dbReference type="CDD" id="cd03880">
    <property type="entry name" value="M28_QC_like"/>
    <property type="match status" value="1"/>
</dbReference>
<organism evidence="6 7">
    <name type="scientific">Pseudopithomyces chartarum</name>
    <dbReference type="NCBI Taxonomy" id="1892770"/>
    <lineage>
        <taxon>Eukaryota</taxon>
        <taxon>Fungi</taxon>
        <taxon>Dikarya</taxon>
        <taxon>Ascomycota</taxon>
        <taxon>Pezizomycotina</taxon>
        <taxon>Dothideomycetes</taxon>
        <taxon>Pleosporomycetidae</taxon>
        <taxon>Pleosporales</taxon>
        <taxon>Massarineae</taxon>
        <taxon>Didymosphaeriaceae</taxon>
        <taxon>Pseudopithomyces</taxon>
    </lineage>
</organism>
<keyword evidence="3" id="KW-0732">Signal</keyword>
<dbReference type="EMBL" id="WVTA01000011">
    <property type="protein sequence ID" value="KAK3203299.1"/>
    <property type="molecule type" value="Genomic_DNA"/>
</dbReference>
<evidence type="ECO:0000256" key="2">
    <source>
        <dbReference type="ARBA" id="ARBA00023315"/>
    </source>
</evidence>
<feature type="region of interest" description="Disordered" evidence="4">
    <location>
        <begin position="479"/>
        <end position="504"/>
    </location>
</feature>
<accession>A0AAN6RDN0</accession>
<dbReference type="SUPFAM" id="SSF53187">
    <property type="entry name" value="Zn-dependent exopeptidases"/>
    <property type="match status" value="1"/>
</dbReference>
<dbReference type="PROSITE" id="PS51257">
    <property type="entry name" value="PROKAR_LIPOPROTEIN"/>
    <property type="match status" value="1"/>
</dbReference>
<gene>
    <name evidence="6" type="ORF">GRF29_112g839256</name>
</gene>
<dbReference type="PANTHER" id="PTHR12283">
    <property type="entry name" value="GLUTAMINYL-PEPTIDE CYCLOTRANSFERASE"/>
    <property type="match status" value="1"/>
</dbReference>
<comment type="similarity">
    <text evidence="3">Belongs to the peptidase M28 family.</text>
</comment>
<dbReference type="GO" id="GO:0016603">
    <property type="term" value="F:glutaminyl-peptide cyclotransferase activity"/>
    <property type="evidence" value="ECO:0007669"/>
    <property type="project" value="InterPro"/>
</dbReference>
<protein>
    <recommendedName>
        <fullName evidence="3">Peptide hydrolase</fullName>
        <ecNumber evidence="3">3.4.-.-</ecNumber>
    </recommendedName>
</protein>
<dbReference type="PANTHER" id="PTHR12283:SF2">
    <property type="entry name" value="PEPTIDE HYDROLASE"/>
    <property type="match status" value="1"/>
</dbReference>
<dbReference type="GO" id="GO:0008270">
    <property type="term" value="F:zinc ion binding"/>
    <property type="evidence" value="ECO:0007669"/>
    <property type="project" value="TreeGrafter"/>
</dbReference>
<dbReference type="InterPro" id="IPR040234">
    <property type="entry name" value="QC/QCL"/>
</dbReference>
<dbReference type="Proteomes" id="UP001280581">
    <property type="component" value="Unassembled WGS sequence"/>
</dbReference>
<dbReference type="GO" id="GO:0008233">
    <property type="term" value="F:peptidase activity"/>
    <property type="evidence" value="ECO:0007669"/>
    <property type="project" value="UniProtKB-KW"/>
</dbReference>
<evidence type="ECO:0000256" key="3">
    <source>
        <dbReference type="RuleBase" id="RU361240"/>
    </source>
</evidence>
<sequence>MHPRIPLLRSPSLLLCILLLASCAVAYKPLSDSFLRAIPAPGTEFDIDNTTGLLAPLLIPRVPGTPGQIAAQRHLVDYFQRELPKWSITWQNSTQKTPTSKGKKLPFANLIIRREPPWVQPGQANFLTLVAHYDSKLKPDGFIGATDSAAPCAMLMWAAKVVDSYAQQMYDEMSALGEGGTVEMDMGIQILFLDGEEAFDTWTDTDSLYGSRSLSNFWVNSPNPPSQKFYKYVTPLSQISLFMLLDLLGSSSPSVPSYYTTTHWAYRAFSAVESRMRSLNLLESSNSMRFLPDVNKTMAFGGISDDHLPFIWRGVETLHVIPQPFPRVWHTEDDDGAHLDMKVVRDWARIVAGFMLEWLDMMEGFLSCLACIMVTIDLAVEASHVIFEREVIGAVTEWTSTTQGSAIDIPTRWGSQDDSAAKLGAALCDRSAATISFSINDYDEEELRELVKLIHCPSPVFQRTFKGLIGLTAHSARPATLTDETPTPLIGPTSPPSPMPQVNR</sequence>